<dbReference type="EMBL" id="CP151406">
    <property type="protein sequence ID" value="WZJ22172.1"/>
    <property type="molecule type" value="Genomic_DNA"/>
</dbReference>
<gene>
    <name evidence="3" type="ORF">AADV58_03200</name>
</gene>
<dbReference type="Pfam" id="PF18739">
    <property type="entry name" value="HEPN_Apea"/>
    <property type="match status" value="1"/>
</dbReference>
<dbReference type="InterPro" id="IPR041229">
    <property type="entry name" value="HEPN_Apea"/>
</dbReference>
<sequence length="497" mass="55999">MARHAIPDSVDFVGEWFLPIEGENSKQIPGTLSWSSGRALLQLNDAFTPLRGPFFGDEEHHYQAIHGTTTNNNIVSVLRALRTGTHINFGQAGFRESERLISSWVIVGAHVAPQTRYSEIRFRIPGLQIWLGRSGVRQTILPKTENSPAGVIYQIDGLAEETTSIPCLNMAIGWGIDRNFSGDLITDITVKTSACLRIKPHEPQNIDWFLTQLSKASTLLAFISGTPMAPDHVSAIVADTGQEVEILVALREAKCCTFSREWDFFMLRPDMVSDMADIFIRWFEIYDSIAMPSQLALSVLSSEKLWLHVEFLSLMQALEGFHRATTPGLYVTEEQYEPIHQALSNAIPKFVRKDHREALKSRIRYGNEVSLRKRLDALVSRLELPLRKRILGGNGSMPRSWVVTRNYYTHWDEASRASTLDGPDMHRAAARMKTLLRALYLDLAGVPQSAIENSLKNACKESQYLIQLNSAEMRKKNPESEYGVMMRVDVKDAESPQ</sequence>
<evidence type="ECO:0000313" key="4">
    <source>
        <dbReference type="Proteomes" id="UP001479520"/>
    </source>
</evidence>
<dbReference type="Pfam" id="PF18862">
    <property type="entry name" value="ApeA_NTD1"/>
    <property type="match status" value="1"/>
</dbReference>
<keyword evidence="4" id="KW-1185">Reference proteome</keyword>
<protein>
    <submittedName>
        <fullName evidence="3">HEPN domain-containing protein</fullName>
    </submittedName>
</protein>
<name>A0ABZ2XJV9_9RHOO</name>
<accession>A0ABZ2XJV9</accession>
<evidence type="ECO:0000259" key="1">
    <source>
        <dbReference type="Pfam" id="PF18739"/>
    </source>
</evidence>
<evidence type="ECO:0000259" key="2">
    <source>
        <dbReference type="Pfam" id="PF18862"/>
    </source>
</evidence>
<dbReference type="RefSeq" id="WP_341744068.1">
    <property type="nucleotide sequence ID" value="NZ_CP151406.1"/>
</dbReference>
<evidence type="ECO:0000313" key="3">
    <source>
        <dbReference type="EMBL" id="WZJ22172.1"/>
    </source>
</evidence>
<dbReference type="InterPro" id="IPR041223">
    <property type="entry name" value="ApeA_NTD"/>
</dbReference>
<proteinExistence type="predicted"/>
<reference evidence="3 4" key="1">
    <citation type="submission" date="2024-04" db="EMBL/GenBank/DDBJ databases">
        <title>Dissimilatory iodate-reducing microorganisms contribute to the enrichment of iodine in groundwater.</title>
        <authorList>
            <person name="Jiang Z."/>
        </authorList>
    </citation>
    <scope>NUCLEOTIDE SEQUENCE [LARGE SCALE GENOMIC DNA]</scope>
    <source>
        <strain evidence="3 4">NCP973</strain>
    </source>
</reference>
<organism evidence="3 4">
    <name type="scientific">Azonexus hydrophilus</name>
    <dbReference type="NCBI Taxonomy" id="418702"/>
    <lineage>
        <taxon>Bacteria</taxon>
        <taxon>Pseudomonadati</taxon>
        <taxon>Pseudomonadota</taxon>
        <taxon>Betaproteobacteria</taxon>
        <taxon>Rhodocyclales</taxon>
        <taxon>Azonexaceae</taxon>
        <taxon>Azonexus</taxon>
    </lineage>
</organism>
<feature type="domain" description="ApeA N-terminal" evidence="2">
    <location>
        <begin position="12"/>
        <end position="282"/>
    </location>
</feature>
<feature type="domain" description="Apea-like HEPN" evidence="1">
    <location>
        <begin position="312"/>
        <end position="448"/>
    </location>
</feature>
<dbReference type="Proteomes" id="UP001479520">
    <property type="component" value="Chromosome"/>
</dbReference>